<dbReference type="InterPro" id="IPR058596">
    <property type="entry name" value="TraC-like_dom"/>
</dbReference>
<evidence type="ECO:0000313" key="4">
    <source>
        <dbReference type="Proteomes" id="UP001570511"/>
    </source>
</evidence>
<dbReference type="PANTHER" id="PTHR30121">
    <property type="entry name" value="UNCHARACTERIZED PROTEIN YJGR-RELATED"/>
    <property type="match status" value="1"/>
</dbReference>
<keyword evidence="4" id="KW-1185">Reference proteome</keyword>
<feature type="domain" description="TraC-like" evidence="2">
    <location>
        <begin position="105"/>
        <end position="178"/>
    </location>
</feature>
<protein>
    <submittedName>
        <fullName evidence="3">VirB4 family type IV secretion system protein</fullName>
    </submittedName>
</protein>
<feature type="region of interest" description="Disordered" evidence="1">
    <location>
        <begin position="264"/>
        <end position="289"/>
    </location>
</feature>
<evidence type="ECO:0000256" key="1">
    <source>
        <dbReference type="SAM" id="MobiDB-lite"/>
    </source>
</evidence>
<dbReference type="PANTHER" id="PTHR30121:SF6">
    <property type="entry name" value="SLR6007 PROTEIN"/>
    <property type="match status" value="1"/>
</dbReference>
<evidence type="ECO:0000259" key="2">
    <source>
        <dbReference type="Pfam" id="PF26593"/>
    </source>
</evidence>
<dbReference type="RefSeq" id="WP_372387311.1">
    <property type="nucleotide sequence ID" value="NZ_JBGNYA010000001.1"/>
</dbReference>
<dbReference type="AlphaFoldDB" id="A0ABD5M836"/>
<organism evidence="3 4">
    <name type="scientific">Halobellus rubicundus</name>
    <dbReference type="NCBI Taxonomy" id="2996466"/>
    <lineage>
        <taxon>Archaea</taxon>
        <taxon>Methanobacteriati</taxon>
        <taxon>Methanobacteriota</taxon>
        <taxon>Stenosarchaea group</taxon>
        <taxon>Halobacteria</taxon>
        <taxon>Halobacteriales</taxon>
        <taxon>Haloferacaceae</taxon>
        <taxon>Halobellus</taxon>
    </lineage>
</organism>
<dbReference type="Gene3D" id="3.40.50.300">
    <property type="entry name" value="P-loop containing nucleotide triphosphate hydrolases"/>
    <property type="match status" value="1"/>
</dbReference>
<accession>A0ABD5M836</accession>
<dbReference type="Pfam" id="PF26593">
    <property type="entry name" value="TraC-like"/>
    <property type="match status" value="1"/>
</dbReference>
<dbReference type="Proteomes" id="UP001570511">
    <property type="component" value="Unassembled WGS sequence"/>
</dbReference>
<comment type="caution">
    <text evidence="3">The sequence shown here is derived from an EMBL/GenBank/DDBJ whole genome shotgun (WGS) entry which is preliminary data.</text>
</comment>
<sequence>MSGPSIRIPGDLNIPTRFFGRFTPRDLIRISTPLILIWIQVSGSPLNLSTAVLLLLGAGVSTVWYGFRPYGKPLDNHLYHFLRWLYRQQTESEQPEINIEQECIVVGEETVVGYVEVEPTNLEMKTTAEQKALHNVYENLLNTVSYPVTIHSRQKQVDLSQYRRKILDNADDSTLRNDYLRYIDQFSENELTATTHIITVKTHQNSVQWLQQRLPEWLPIETESEVDVENLAEELNNRINEVIDAVNTADLSPEHVTGRELEELAREERLEPFQPTPTKSTTPAERGGTHQHPVIVSELPSQTELAWPHQLLQVDGQVDITQVIHPRSPAKTSKKLQRISEKLHAEIDSLLRQGHTGTNKLESLLEDTEWFLDLLADREAQPVDYAAYITAHHDEQEKARQTLEQVINRLETLQIRYQQPVLRTDQAYHTHNLLYSDQLDETWLVPTSSAAAGFPFATQNTDQDHGVIYGVDKNSQSPVLLDRFQWSSHSTARMGMVGSGKSYASKIELLRTWLAYQDTQIIIVDPKKEYRSITRLLNGETQVLKQSQEINPSDHSVVNYTVEDRGQEENKKLLVDAVREIYRSTSQNRRKTLVLIDEARILLNDDEGRNVLNQFVLEARDTNTAITLVTQNASHFTHHRKGREILDNIPAKIFMRHDRVPDSVSNYFDLSQREKQRLHELKTGTDAEYSEALVKITGKLDTQIEIQATSKEHATITAGNGGRSR</sequence>
<dbReference type="InterPro" id="IPR051162">
    <property type="entry name" value="T4SS_component"/>
</dbReference>
<proteinExistence type="predicted"/>
<gene>
    <name evidence="3" type="ORF">OS889_03455</name>
</gene>
<dbReference type="InterPro" id="IPR027417">
    <property type="entry name" value="P-loop_NTPase"/>
</dbReference>
<dbReference type="EMBL" id="JBGNYA010000001">
    <property type="protein sequence ID" value="MFA1610063.1"/>
    <property type="molecule type" value="Genomic_DNA"/>
</dbReference>
<dbReference type="Pfam" id="PF12846">
    <property type="entry name" value="AAA_10"/>
    <property type="match status" value="1"/>
</dbReference>
<reference evidence="3 4" key="1">
    <citation type="submission" date="2024-08" db="EMBL/GenBank/DDBJ databases">
        <title>Halobellus sp. MBLA0158 whole genome sequence.</title>
        <authorList>
            <person name="Hwang C.Y."/>
            <person name="Cho E.-S."/>
            <person name="Seo M.-J."/>
        </authorList>
    </citation>
    <scope>NUCLEOTIDE SEQUENCE [LARGE SCALE GENOMIC DNA]</scope>
    <source>
        <strain evidence="3 4">MBLA0158</strain>
    </source>
</reference>
<name>A0ABD5M836_9EURY</name>
<evidence type="ECO:0000313" key="3">
    <source>
        <dbReference type="EMBL" id="MFA1610063.1"/>
    </source>
</evidence>
<dbReference type="SUPFAM" id="SSF52540">
    <property type="entry name" value="P-loop containing nucleoside triphosphate hydrolases"/>
    <property type="match status" value="1"/>
</dbReference>